<evidence type="ECO:0000256" key="5">
    <source>
        <dbReference type="ARBA" id="ARBA00022723"/>
    </source>
</evidence>
<dbReference type="Proteomes" id="UP000007635">
    <property type="component" value="Chromosome VII"/>
</dbReference>
<evidence type="ECO:0000256" key="6">
    <source>
        <dbReference type="ARBA" id="ARBA00022801"/>
    </source>
</evidence>
<dbReference type="InterPro" id="IPR004274">
    <property type="entry name" value="FCP1_dom"/>
</dbReference>
<evidence type="ECO:0000256" key="3">
    <source>
        <dbReference type="ARBA" id="ARBA00013081"/>
    </source>
</evidence>
<dbReference type="PANTHER" id="PTHR48493:SF1">
    <property type="entry name" value="UBIQUITIN-LIKE DOMAIN-CONTAINING CTD PHOSPHATASE 1"/>
    <property type="match status" value="1"/>
</dbReference>
<evidence type="ECO:0000256" key="2">
    <source>
        <dbReference type="ARBA" id="ARBA00004123"/>
    </source>
</evidence>
<comment type="catalytic activity">
    <reaction evidence="11">
        <text>O-phospho-L-seryl-[protein] + H2O = L-seryl-[protein] + phosphate</text>
        <dbReference type="Rhea" id="RHEA:20629"/>
        <dbReference type="Rhea" id="RHEA-COMP:9863"/>
        <dbReference type="Rhea" id="RHEA-COMP:11604"/>
        <dbReference type="ChEBI" id="CHEBI:15377"/>
        <dbReference type="ChEBI" id="CHEBI:29999"/>
        <dbReference type="ChEBI" id="CHEBI:43474"/>
        <dbReference type="ChEBI" id="CHEBI:83421"/>
        <dbReference type="EC" id="3.1.3.16"/>
    </reaction>
</comment>
<dbReference type="Gene3D" id="3.10.20.90">
    <property type="entry name" value="Phosphatidylinositol 3-kinase Catalytic Subunit, Chain A, domain 1"/>
    <property type="match status" value="1"/>
</dbReference>
<comment type="subcellular location">
    <subcellularLocation>
        <location evidence="2">Nucleus</location>
    </subcellularLocation>
</comment>
<dbReference type="FunFam" id="3.10.20.90:FF:000060">
    <property type="entry name" value="ubiquitin-like domain-containing CTD phosphatase 1"/>
    <property type="match status" value="1"/>
</dbReference>
<dbReference type="SUPFAM" id="SSF54236">
    <property type="entry name" value="Ubiquitin-like"/>
    <property type="match status" value="1"/>
</dbReference>
<evidence type="ECO:0000313" key="16">
    <source>
        <dbReference type="Proteomes" id="UP000007635"/>
    </source>
</evidence>
<dbReference type="PROSITE" id="PS50053">
    <property type="entry name" value="UBIQUITIN_2"/>
    <property type="match status" value="1"/>
</dbReference>
<protein>
    <recommendedName>
        <fullName evidence="4">Ubiquitin-like domain-containing CTD phosphatase 1</fullName>
        <ecNumber evidence="3">3.1.3.16</ecNumber>
    </recommendedName>
    <alternativeName>
        <fullName evidence="10">Nuclear proteasome inhibitor UBLCP1</fullName>
    </alternativeName>
</protein>
<dbReference type="PANTHER" id="PTHR48493">
    <property type="entry name" value="UBIQUITIN-LIKE DOMAIN-CONTAINING CTD PHOSPHATASE 1"/>
    <property type="match status" value="1"/>
</dbReference>
<dbReference type="Pfam" id="PF00240">
    <property type="entry name" value="ubiquitin"/>
    <property type="match status" value="1"/>
</dbReference>
<evidence type="ECO:0000259" key="13">
    <source>
        <dbReference type="PROSITE" id="PS50053"/>
    </source>
</evidence>
<evidence type="ECO:0000256" key="11">
    <source>
        <dbReference type="ARBA" id="ARBA00047761"/>
    </source>
</evidence>
<dbReference type="PROSITE" id="PS50969">
    <property type="entry name" value="FCP1"/>
    <property type="match status" value="1"/>
</dbReference>
<keyword evidence="7" id="KW-0460">Magnesium</keyword>
<evidence type="ECO:0000256" key="1">
    <source>
        <dbReference type="ARBA" id="ARBA00001946"/>
    </source>
</evidence>
<evidence type="ECO:0000256" key="9">
    <source>
        <dbReference type="ARBA" id="ARBA00023242"/>
    </source>
</evidence>
<reference evidence="15" key="2">
    <citation type="submission" date="2025-08" db="UniProtKB">
        <authorList>
            <consortium name="Ensembl"/>
        </authorList>
    </citation>
    <scope>IDENTIFICATION</scope>
</reference>
<organism evidence="15 16">
    <name type="scientific">Gasterosteus aculeatus aculeatus</name>
    <name type="common">three-spined stickleback</name>
    <dbReference type="NCBI Taxonomy" id="481459"/>
    <lineage>
        <taxon>Eukaryota</taxon>
        <taxon>Metazoa</taxon>
        <taxon>Chordata</taxon>
        <taxon>Craniata</taxon>
        <taxon>Vertebrata</taxon>
        <taxon>Euteleostomi</taxon>
        <taxon>Actinopterygii</taxon>
        <taxon>Neopterygii</taxon>
        <taxon>Teleostei</taxon>
        <taxon>Neoteleostei</taxon>
        <taxon>Acanthomorphata</taxon>
        <taxon>Eupercaria</taxon>
        <taxon>Perciformes</taxon>
        <taxon>Cottioidei</taxon>
        <taxon>Gasterosteales</taxon>
        <taxon>Gasterosteidae</taxon>
        <taxon>Gasterosteus</taxon>
    </lineage>
</organism>
<comment type="catalytic activity">
    <reaction evidence="12">
        <text>O-phospho-L-threonyl-[protein] + H2O = L-threonyl-[protein] + phosphate</text>
        <dbReference type="Rhea" id="RHEA:47004"/>
        <dbReference type="Rhea" id="RHEA-COMP:11060"/>
        <dbReference type="Rhea" id="RHEA-COMP:11605"/>
        <dbReference type="ChEBI" id="CHEBI:15377"/>
        <dbReference type="ChEBI" id="CHEBI:30013"/>
        <dbReference type="ChEBI" id="CHEBI:43474"/>
        <dbReference type="ChEBI" id="CHEBI:61977"/>
        <dbReference type="EC" id="3.1.3.16"/>
    </reaction>
</comment>
<dbReference type="InterPro" id="IPR011943">
    <property type="entry name" value="HAD-SF_hydro_IIID"/>
</dbReference>
<evidence type="ECO:0000313" key="15">
    <source>
        <dbReference type="Ensembl" id="ENSGACP00000048226.1"/>
    </source>
</evidence>
<dbReference type="GO" id="GO:0046872">
    <property type="term" value="F:metal ion binding"/>
    <property type="evidence" value="ECO:0007669"/>
    <property type="project" value="UniProtKB-KW"/>
</dbReference>
<dbReference type="CDD" id="cd01813">
    <property type="entry name" value="Ubl_UBLCP1"/>
    <property type="match status" value="1"/>
</dbReference>
<evidence type="ECO:0000256" key="10">
    <source>
        <dbReference type="ARBA" id="ARBA00032039"/>
    </source>
</evidence>
<dbReference type="EC" id="3.1.3.16" evidence="3"/>
<proteinExistence type="predicted"/>
<evidence type="ECO:0000256" key="8">
    <source>
        <dbReference type="ARBA" id="ARBA00022912"/>
    </source>
</evidence>
<accession>A0AAQ4QAG1</accession>
<reference evidence="15 16" key="1">
    <citation type="journal article" date="2021" name="G3 (Bethesda)">
        <title>Improved contiguity of the threespine stickleback genome using long-read sequencing.</title>
        <authorList>
            <person name="Nath S."/>
            <person name="Shaw D.E."/>
            <person name="White M.A."/>
        </authorList>
    </citation>
    <scope>NUCLEOTIDE SEQUENCE [LARGE SCALE GENOMIC DNA]</scope>
    <source>
        <strain evidence="15 16">Lake Benthic</strain>
    </source>
</reference>
<keyword evidence="5" id="KW-0479">Metal-binding</keyword>
<evidence type="ECO:0000256" key="12">
    <source>
        <dbReference type="ARBA" id="ARBA00048336"/>
    </source>
</evidence>
<feature type="domain" description="FCP1 homology" evidence="14">
    <location>
        <begin position="209"/>
        <end position="370"/>
    </location>
</feature>
<dbReference type="Pfam" id="PF03031">
    <property type="entry name" value="NIF"/>
    <property type="match status" value="1"/>
</dbReference>
<feature type="domain" description="Ubiquitin-like" evidence="13">
    <location>
        <begin position="43"/>
        <end position="121"/>
    </location>
</feature>
<dbReference type="Gene3D" id="3.40.50.1000">
    <property type="entry name" value="HAD superfamily/HAD-like"/>
    <property type="match status" value="1"/>
</dbReference>
<comment type="cofactor">
    <cofactor evidence="1">
        <name>Mg(2+)</name>
        <dbReference type="ChEBI" id="CHEBI:18420"/>
    </cofactor>
</comment>
<dbReference type="GO" id="GO:0090364">
    <property type="term" value="P:regulation of proteasome assembly"/>
    <property type="evidence" value="ECO:0007669"/>
    <property type="project" value="InterPro"/>
</dbReference>
<evidence type="ECO:0000256" key="7">
    <source>
        <dbReference type="ARBA" id="ARBA00022842"/>
    </source>
</evidence>
<dbReference type="InterPro" id="IPR051658">
    <property type="entry name" value="UBLCP1"/>
</dbReference>
<keyword evidence="6" id="KW-0378">Hydrolase</keyword>
<dbReference type="InterPro" id="IPR036412">
    <property type="entry name" value="HAD-like_sf"/>
</dbReference>
<keyword evidence="9" id="KW-0539">Nucleus</keyword>
<dbReference type="GO" id="GO:0004722">
    <property type="term" value="F:protein serine/threonine phosphatase activity"/>
    <property type="evidence" value="ECO:0007669"/>
    <property type="project" value="UniProtKB-EC"/>
</dbReference>
<dbReference type="NCBIfam" id="TIGR02245">
    <property type="entry name" value="HAD_IIID1"/>
    <property type="match status" value="1"/>
</dbReference>
<dbReference type="AlphaFoldDB" id="A0AAQ4QAG1"/>
<dbReference type="SMART" id="SM00577">
    <property type="entry name" value="CPDc"/>
    <property type="match status" value="1"/>
</dbReference>
<evidence type="ECO:0000259" key="14">
    <source>
        <dbReference type="PROSITE" id="PS50969"/>
    </source>
</evidence>
<dbReference type="GO" id="GO:0005634">
    <property type="term" value="C:nucleus"/>
    <property type="evidence" value="ECO:0007669"/>
    <property type="project" value="UniProtKB-SubCell"/>
</dbReference>
<dbReference type="FunFam" id="3.40.50.1000:FF:000050">
    <property type="entry name" value="Ubiquitin-like domain-containing CTD phosphatase 1"/>
    <property type="match status" value="1"/>
</dbReference>
<sequence length="394" mass="45367">MNEADRQTSPIHSTCRGNLPAWKHPTIARSTSECEEPVCNMSVSVIIKWGGQEYSISSLSEEDTVMDLKQSIKTLTGVLPERQKLLGLKVKGKPAEDVVKLGALKLKPNTKIMMMGTREESLEEVLAPPPENDDVVNDFDIEEEVIEVENRLDIVMGFLLCLWLQEDICETKCTRAPEGQMSLSVSREENLAKIARRVKDYKVEEMNPPREGKGLLVLDVDYTLFDHKSCAETGQELMRPYLHEFLTSAYEDYDIVIWSATSMKWIDAKMKELGVTDNPNYKITFMLDSAAMITVHTPKRGVVEVKPLGVIWGKYEEFYNRRNTIMFDDIGRNFLMNPQNGLKIRPFMKAHLNREKDRELYKLAQYLKEIAKLDDLSGLNHKHWERYLSKRQHH</sequence>
<keyword evidence="16" id="KW-1185">Reference proteome</keyword>
<reference evidence="15" key="3">
    <citation type="submission" date="2025-09" db="UniProtKB">
        <authorList>
            <consortium name="Ensembl"/>
        </authorList>
    </citation>
    <scope>IDENTIFICATION</scope>
</reference>
<dbReference type="InterPro" id="IPR023214">
    <property type="entry name" value="HAD_sf"/>
</dbReference>
<keyword evidence="8" id="KW-0904">Protein phosphatase</keyword>
<dbReference type="SUPFAM" id="SSF56784">
    <property type="entry name" value="HAD-like"/>
    <property type="match status" value="1"/>
</dbReference>
<evidence type="ECO:0000256" key="4">
    <source>
        <dbReference type="ARBA" id="ARBA00014187"/>
    </source>
</evidence>
<dbReference type="Ensembl" id="ENSGACT00000080677.1">
    <property type="protein sequence ID" value="ENSGACP00000048226.1"/>
    <property type="gene ID" value="ENSGACG00000020456.2"/>
</dbReference>
<dbReference type="InterPro" id="IPR000626">
    <property type="entry name" value="Ubiquitin-like_dom"/>
</dbReference>
<name>A0AAQ4QAG1_GASAC</name>
<dbReference type="GeneTree" id="ENSGT00390000010107"/>
<dbReference type="SMART" id="SM00213">
    <property type="entry name" value="UBQ"/>
    <property type="match status" value="1"/>
</dbReference>
<dbReference type="InterPro" id="IPR029071">
    <property type="entry name" value="Ubiquitin-like_domsf"/>
</dbReference>